<evidence type="ECO:0000259" key="6">
    <source>
        <dbReference type="SMART" id="SM00363"/>
    </source>
</evidence>
<organism evidence="7 8">
    <name type="scientific">Virgibacillus chiguensis</name>
    <dbReference type="NCBI Taxonomy" id="411959"/>
    <lineage>
        <taxon>Bacteria</taxon>
        <taxon>Bacillati</taxon>
        <taxon>Bacillota</taxon>
        <taxon>Bacilli</taxon>
        <taxon>Bacillales</taxon>
        <taxon>Bacillaceae</taxon>
        <taxon>Virgibacillus</taxon>
    </lineage>
</organism>
<dbReference type="InterPro" id="IPR000748">
    <property type="entry name" value="PsdUridine_synth_RsuA/RluB/E/F"/>
</dbReference>
<evidence type="ECO:0000256" key="5">
    <source>
        <dbReference type="RuleBase" id="RU003887"/>
    </source>
</evidence>
<dbReference type="FunFam" id="3.30.70.1560:FF:000001">
    <property type="entry name" value="Pseudouridine synthase"/>
    <property type="match status" value="1"/>
</dbReference>
<dbReference type="SUPFAM" id="SSF55120">
    <property type="entry name" value="Pseudouridine synthase"/>
    <property type="match status" value="1"/>
</dbReference>
<dbReference type="InterPro" id="IPR020094">
    <property type="entry name" value="TruA/RsuA/RluB/E/F_N"/>
</dbReference>
<dbReference type="InterPro" id="IPR042092">
    <property type="entry name" value="PsdUridine_s_RsuA/RluB/E/F_cat"/>
</dbReference>
<dbReference type="InterPro" id="IPR006145">
    <property type="entry name" value="PsdUridine_synth_RsuA/RluA"/>
</dbReference>
<sequence>MRLDKFLANAGVGSRKEVKALLKKRCVTVNGQLVKDSSVHVDEMNDSITVNGNPIHYQKYTYIMLHKPSGVISATEDKQDKTVIELLSHDLQKFKPFPVGRLDKDTEGLLILTNDGQLAHELLSPKKHVTKTYFAKIKGEVTEADCMAFANGVTLEDGYRTKPATLRILKQGAQSEVEIMITEGKYHQIKRMFRAVDKQVAYLKRTTMGKLHLDKALKKGEYRQLRVEEVKLLQDS</sequence>
<dbReference type="PANTHER" id="PTHR47683">
    <property type="entry name" value="PSEUDOURIDINE SYNTHASE FAMILY PROTEIN-RELATED"/>
    <property type="match status" value="1"/>
</dbReference>
<dbReference type="NCBIfam" id="TIGR00093">
    <property type="entry name" value="pseudouridine synthase"/>
    <property type="match status" value="1"/>
</dbReference>
<dbReference type="CDD" id="cd02553">
    <property type="entry name" value="PseudoU_synth_RsuA"/>
    <property type="match status" value="1"/>
</dbReference>
<reference evidence="8" key="1">
    <citation type="submission" date="2016-11" db="EMBL/GenBank/DDBJ databases">
        <authorList>
            <person name="Varghese N."/>
            <person name="Submissions S."/>
        </authorList>
    </citation>
    <scope>NUCLEOTIDE SEQUENCE [LARGE SCALE GENOMIC DNA]</scope>
    <source>
        <strain evidence="8">CGMCC 1.6496</strain>
    </source>
</reference>
<evidence type="ECO:0000256" key="1">
    <source>
        <dbReference type="ARBA" id="ARBA00008348"/>
    </source>
</evidence>
<dbReference type="CDD" id="cd00165">
    <property type="entry name" value="S4"/>
    <property type="match status" value="1"/>
</dbReference>
<dbReference type="GO" id="GO:0120159">
    <property type="term" value="F:rRNA pseudouridine synthase activity"/>
    <property type="evidence" value="ECO:0007669"/>
    <property type="project" value="UniProtKB-ARBA"/>
</dbReference>
<name>A0A1M5UYB9_9BACI</name>
<dbReference type="Gene3D" id="3.30.70.1560">
    <property type="entry name" value="Alpha-L RNA-binding motif"/>
    <property type="match status" value="1"/>
</dbReference>
<evidence type="ECO:0000256" key="3">
    <source>
        <dbReference type="ARBA" id="ARBA00023235"/>
    </source>
</evidence>
<dbReference type="PROSITE" id="PS50889">
    <property type="entry name" value="S4"/>
    <property type="match status" value="1"/>
</dbReference>
<dbReference type="PROSITE" id="PS01149">
    <property type="entry name" value="PSI_RSU"/>
    <property type="match status" value="1"/>
</dbReference>
<dbReference type="GO" id="GO:0003723">
    <property type="term" value="F:RNA binding"/>
    <property type="evidence" value="ECO:0007669"/>
    <property type="project" value="UniProtKB-KW"/>
</dbReference>
<dbReference type="AlphaFoldDB" id="A0A1M5UYB9"/>
<evidence type="ECO:0000256" key="4">
    <source>
        <dbReference type="PROSITE-ProRule" id="PRU00182"/>
    </source>
</evidence>
<dbReference type="SUPFAM" id="SSF55174">
    <property type="entry name" value="Alpha-L RNA-binding motif"/>
    <property type="match status" value="1"/>
</dbReference>
<evidence type="ECO:0000313" key="8">
    <source>
        <dbReference type="Proteomes" id="UP000184079"/>
    </source>
</evidence>
<dbReference type="PANTHER" id="PTHR47683:SF4">
    <property type="entry name" value="PSEUDOURIDINE SYNTHASE"/>
    <property type="match status" value="1"/>
</dbReference>
<dbReference type="Pfam" id="PF01479">
    <property type="entry name" value="S4"/>
    <property type="match status" value="1"/>
</dbReference>
<dbReference type="Gene3D" id="3.30.70.580">
    <property type="entry name" value="Pseudouridine synthase I, catalytic domain, N-terminal subdomain"/>
    <property type="match status" value="1"/>
</dbReference>
<evidence type="ECO:0000313" key="7">
    <source>
        <dbReference type="EMBL" id="SHH67848.1"/>
    </source>
</evidence>
<keyword evidence="2 4" id="KW-0694">RNA-binding</keyword>
<dbReference type="FunFam" id="3.10.290.10:FF:000003">
    <property type="entry name" value="Pseudouridine synthase"/>
    <property type="match status" value="1"/>
</dbReference>
<dbReference type="InterPro" id="IPR018496">
    <property type="entry name" value="PsdUridine_synth_RsuA/RluB_CS"/>
</dbReference>
<dbReference type="OrthoDB" id="9807213at2"/>
<keyword evidence="8" id="KW-1185">Reference proteome</keyword>
<dbReference type="InterPro" id="IPR020103">
    <property type="entry name" value="PsdUridine_synth_cat_dom_sf"/>
</dbReference>
<comment type="similarity">
    <text evidence="1 5">Belongs to the pseudouridine synthase RsuA family.</text>
</comment>
<dbReference type="EMBL" id="FQXD01000011">
    <property type="protein sequence ID" value="SHH67848.1"/>
    <property type="molecule type" value="Genomic_DNA"/>
</dbReference>
<feature type="domain" description="RNA-binding S4" evidence="6">
    <location>
        <begin position="1"/>
        <end position="61"/>
    </location>
</feature>
<evidence type="ECO:0000256" key="2">
    <source>
        <dbReference type="ARBA" id="ARBA00022884"/>
    </source>
</evidence>
<keyword evidence="3 5" id="KW-0413">Isomerase</keyword>
<accession>A0A1M5UYB9</accession>
<dbReference type="EC" id="5.4.99.-" evidence="5"/>
<protein>
    <recommendedName>
        <fullName evidence="5">Pseudouridine synthase</fullName>
        <ecNumber evidence="5">5.4.99.-</ecNumber>
    </recommendedName>
</protein>
<dbReference type="GO" id="GO:0005829">
    <property type="term" value="C:cytosol"/>
    <property type="evidence" value="ECO:0007669"/>
    <property type="project" value="UniProtKB-ARBA"/>
</dbReference>
<dbReference type="GO" id="GO:0000455">
    <property type="term" value="P:enzyme-directed rRNA pseudouridine synthesis"/>
    <property type="evidence" value="ECO:0007669"/>
    <property type="project" value="UniProtKB-ARBA"/>
</dbReference>
<dbReference type="Proteomes" id="UP000184079">
    <property type="component" value="Unassembled WGS sequence"/>
</dbReference>
<dbReference type="Gene3D" id="3.10.290.10">
    <property type="entry name" value="RNA-binding S4 domain"/>
    <property type="match status" value="1"/>
</dbReference>
<dbReference type="InterPro" id="IPR002942">
    <property type="entry name" value="S4_RNA-bd"/>
</dbReference>
<dbReference type="RefSeq" id="WP_073009875.1">
    <property type="nucleotide sequence ID" value="NZ_FQXD01000011.1"/>
</dbReference>
<gene>
    <name evidence="7" type="ORF">SAMN05421807_1116</name>
</gene>
<proteinExistence type="inferred from homology"/>
<dbReference type="InterPro" id="IPR050343">
    <property type="entry name" value="RsuA_PseudoU_synthase"/>
</dbReference>
<dbReference type="SMART" id="SM00363">
    <property type="entry name" value="S4"/>
    <property type="match status" value="1"/>
</dbReference>
<dbReference type="InterPro" id="IPR036986">
    <property type="entry name" value="S4_RNA-bd_sf"/>
</dbReference>
<dbReference type="Pfam" id="PF00849">
    <property type="entry name" value="PseudoU_synth_2"/>
    <property type="match status" value="1"/>
</dbReference>